<evidence type="ECO:0000313" key="1">
    <source>
        <dbReference type="EMBL" id="MFC7440795.1"/>
    </source>
</evidence>
<dbReference type="RefSeq" id="WP_379864079.1">
    <property type="nucleotide sequence ID" value="NZ_JBHTBW010000019.1"/>
</dbReference>
<protein>
    <submittedName>
        <fullName evidence="1">Uncharacterized protein</fullName>
    </submittedName>
</protein>
<accession>A0ABW2RIJ7</accession>
<proteinExistence type="predicted"/>
<sequence>MINHFETLYLSRIYCRDCDRIITRQHCQTTKPKMGQVFFCPRCGQQGKQVIQYWRTHTIDDAAEKKRWLSCTPYRHATVPLVAVGTITVSQYGRRT</sequence>
<dbReference type="Proteomes" id="UP001596500">
    <property type="component" value="Unassembled WGS sequence"/>
</dbReference>
<evidence type="ECO:0000313" key="2">
    <source>
        <dbReference type="Proteomes" id="UP001596500"/>
    </source>
</evidence>
<reference evidence="2" key="1">
    <citation type="journal article" date="2019" name="Int. J. Syst. Evol. Microbiol.">
        <title>The Global Catalogue of Microorganisms (GCM) 10K type strain sequencing project: providing services to taxonomists for standard genome sequencing and annotation.</title>
        <authorList>
            <consortium name="The Broad Institute Genomics Platform"/>
            <consortium name="The Broad Institute Genome Sequencing Center for Infectious Disease"/>
            <person name="Wu L."/>
            <person name="Ma J."/>
        </authorList>
    </citation>
    <scope>NUCLEOTIDE SEQUENCE [LARGE SCALE GENOMIC DNA]</scope>
    <source>
        <strain evidence="2">CGMCC 1.12942</strain>
    </source>
</reference>
<comment type="caution">
    <text evidence="1">The sequence shown here is derived from an EMBL/GenBank/DDBJ whole genome shotgun (WGS) entry which is preliminary data.</text>
</comment>
<name>A0ABW2RIJ7_9BACL</name>
<dbReference type="EMBL" id="JBHTBW010000019">
    <property type="protein sequence ID" value="MFC7440795.1"/>
    <property type="molecule type" value="Genomic_DNA"/>
</dbReference>
<keyword evidence="2" id="KW-1185">Reference proteome</keyword>
<gene>
    <name evidence="1" type="ORF">ACFQNG_06485</name>
</gene>
<organism evidence="1 2">
    <name type="scientific">Laceyella putida</name>
    <dbReference type="NCBI Taxonomy" id="110101"/>
    <lineage>
        <taxon>Bacteria</taxon>
        <taxon>Bacillati</taxon>
        <taxon>Bacillota</taxon>
        <taxon>Bacilli</taxon>
        <taxon>Bacillales</taxon>
        <taxon>Thermoactinomycetaceae</taxon>
        <taxon>Laceyella</taxon>
    </lineage>
</organism>